<name>A0A225VRW6_9STRA</name>
<dbReference type="SMART" id="SM00811">
    <property type="entry name" value="Alpha_kinase"/>
    <property type="match status" value="1"/>
</dbReference>
<evidence type="ECO:0000256" key="6">
    <source>
        <dbReference type="SAM" id="MobiDB-lite"/>
    </source>
</evidence>
<proteinExistence type="predicted"/>
<dbReference type="EMBL" id="NBNE01003418">
    <property type="protein sequence ID" value="OWZ07749.1"/>
    <property type="molecule type" value="Genomic_DNA"/>
</dbReference>
<dbReference type="Gene3D" id="3.30.200.20">
    <property type="entry name" value="Phosphorylase Kinase, domain 1"/>
    <property type="match status" value="1"/>
</dbReference>
<evidence type="ECO:0000259" key="7">
    <source>
        <dbReference type="PROSITE" id="PS51158"/>
    </source>
</evidence>
<keyword evidence="4 8" id="KW-0418">Kinase</keyword>
<evidence type="ECO:0000256" key="4">
    <source>
        <dbReference type="ARBA" id="ARBA00022777"/>
    </source>
</evidence>
<evidence type="ECO:0000313" key="9">
    <source>
        <dbReference type="Proteomes" id="UP000198211"/>
    </source>
</evidence>
<dbReference type="STRING" id="4795.A0A225VRW6"/>
<sequence length="711" mass="80721">MALPAIGEDAKMHNHLAEDLPSPVSPCASQARAPSLSPRSVSSSSSGDLVVPKNSLKTQNLSKSTFHSLNPHWRYPTQPLKPQEDEDNVPIRRRFHSSDIILRNGVLAKFNHFQDNIWKKNNNGLNDNFSGDEEYEPEPPLSDPAELEMLAMRRRTCSENFTKSSRAPSSYFQKDNSSFYNVGNGNFDYNPRKNTSVVEEEHKTDEDEAEAVDHLLMELHDEFEEESLEETPEVQTTDDFFDGSWPSQTSGVLHNEFYSAPTSGSNYSVESDGQNLEKLRNLQKLYQEGFITVTEYKDRRVQLVDELSEADQTIAKTSDLLSLELPIIYREPPDFALLRERDAIKHVFDSEQRKWTSSRIKVKIDTEPFAKGGLRQVFHLQDLSMPPPALGTENSNEDSVMSKCTSYVAKIAIDPNENPDTYFKDVEMQAVAAKYAKLYNSYNPPRRVEFLEAWILQLIPSDASGAGDQTIESLTLSGSICGVEPFIAGEYHKHNNNFGYVSELDRNTPQAFSHFTYEASGQQILVVDIQGVGDHFTDPQIHSRRGKEFGKGNLAVRGFERFLDSHRCNPICRYLKLPLTNPKDEDNKTIDPKGTIPAQPYMNQPHVVVDQVDSVLCHYYGDSKAFKKYHSKKKREKKKREKLQQKSQRRPENEHKWQEQQQEPKSGGCDSGNEKSDAIQQTENRFATALIDQHRSCSSFICDGISQCIMS</sequence>
<dbReference type="CDD" id="cd16968">
    <property type="entry name" value="Alpha_kinase_MHCK_like"/>
    <property type="match status" value="1"/>
</dbReference>
<feature type="region of interest" description="Disordered" evidence="6">
    <location>
        <begin position="582"/>
        <end position="602"/>
    </location>
</feature>
<dbReference type="SUPFAM" id="SSF56112">
    <property type="entry name" value="Protein kinase-like (PK-like)"/>
    <property type="match status" value="1"/>
</dbReference>
<feature type="region of interest" description="Disordered" evidence="6">
    <location>
        <begin position="628"/>
        <end position="680"/>
    </location>
</feature>
<evidence type="ECO:0000256" key="3">
    <source>
        <dbReference type="ARBA" id="ARBA00022741"/>
    </source>
</evidence>
<dbReference type="Pfam" id="PF02816">
    <property type="entry name" value="Alpha_kinase"/>
    <property type="match status" value="1"/>
</dbReference>
<feature type="compositionally biased region" description="Basic and acidic residues" evidence="6">
    <location>
        <begin position="8"/>
        <end position="18"/>
    </location>
</feature>
<dbReference type="FunFam" id="3.20.200.10:FF:000002">
    <property type="entry name" value="Eukaryotic elongation factor 2 kinase"/>
    <property type="match status" value="1"/>
</dbReference>
<dbReference type="GO" id="GO:0004674">
    <property type="term" value="F:protein serine/threonine kinase activity"/>
    <property type="evidence" value="ECO:0007669"/>
    <property type="project" value="UniProtKB-KW"/>
</dbReference>
<dbReference type="GO" id="GO:0031037">
    <property type="term" value="P:myosin II filament disassembly"/>
    <property type="evidence" value="ECO:0007669"/>
    <property type="project" value="TreeGrafter"/>
</dbReference>
<evidence type="ECO:0000313" key="8">
    <source>
        <dbReference type="EMBL" id="OWZ07749.1"/>
    </source>
</evidence>
<dbReference type="GO" id="GO:1903013">
    <property type="term" value="P:response to differentiation-inducing factor 1"/>
    <property type="evidence" value="ECO:0007669"/>
    <property type="project" value="TreeGrafter"/>
</dbReference>
<dbReference type="PROSITE" id="PS51158">
    <property type="entry name" value="ALPHA_KINASE"/>
    <property type="match status" value="1"/>
</dbReference>
<feature type="compositionally biased region" description="Basic and acidic residues" evidence="6">
    <location>
        <begin position="582"/>
        <end position="591"/>
    </location>
</feature>
<keyword evidence="3" id="KW-0547">Nucleotide-binding</keyword>
<feature type="compositionally biased region" description="Basic and acidic residues" evidence="6">
    <location>
        <begin position="649"/>
        <end position="658"/>
    </location>
</feature>
<reference evidence="9" key="1">
    <citation type="submission" date="2017-03" db="EMBL/GenBank/DDBJ databases">
        <title>Phytopthora megakarya and P. palmivora, two closely related causual agents of cacao black pod achieved similar genome size and gene model numbers by different mechanisms.</title>
        <authorList>
            <person name="Ali S."/>
            <person name="Shao J."/>
            <person name="Larry D.J."/>
            <person name="Kronmiller B."/>
            <person name="Shen D."/>
            <person name="Strem M.D."/>
            <person name="Melnick R.L."/>
            <person name="Guiltinan M.J."/>
            <person name="Tyler B.M."/>
            <person name="Meinhardt L.W."/>
            <person name="Bailey B.A."/>
        </authorList>
    </citation>
    <scope>NUCLEOTIDE SEQUENCE [LARGE SCALE GENOMIC DNA]</scope>
    <source>
        <strain evidence="9">zdho120</strain>
    </source>
</reference>
<keyword evidence="1" id="KW-0723">Serine/threonine-protein kinase</keyword>
<feature type="compositionally biased region" description="Low complexity" evidence="6">
    <location>
        <begin position="35"/>
        <end position="46"/>
    </location>
</feature>
<evidence type="ECO:0000256" key="5">
    <source>
        <dbReference type="ARBA" id="ARBA00022840"/>
    </source>
</evidence>
<dbReference type="InterPro" id="IPR011009">
    <property type="entry name" value="Kinase-like_dom_sf"/>
</dbReference>
<feature type="region of interest" description="Disordered" evidence="6">
    <location>
        <begin position="1"/>
        <end position="55"/>
    </location>
</feature>
<dbReference type="Proteomes" id="UP000198211">
    <property type="component" value="Unassembled WGS sequence"/>
</dbReference>
<dbReference type="PANTHER" id="PTHR45992">
    <property type="entry name" value="EUKARYOTIC ELONGATION FACTOR 2 KINASE-RELATED"/>
    <property type="match status" value="1"/>
</dbReference>
<keyword evidence="2" id="KW-0808">Transferase</keyword>
<dbReference type="Gene3D" id="3.20.200.10">
    <property type="entry name" value="MHCK/EF2 kinase"/>
    <property type="match status" value="1"/>
</dbReference>
<dbReference type="AlphaFoldDB" id="A0A225VRW6"/>
<dbReference type="InterPro" id="IPR051852">
    <property type="entry name" value="Alpha-type_PK"/>
</dbReference>
<dbReference type="OrthoDB" id="301415at2759"/>
<gene>
    <name evidence="8" type="ORF">PHMEG_00019826</name>
</gene>
<accession>A0A225VRW6</accession>
<dbReference type="PANTHER" id="PTHR45992:SF2">
    <property type="entry name" value="EUKARYOTIC ELONGATION FACTOR 2 KINASE"/>
    <property type="match status" value="1"/>
</dbReference>
<protein>
    <submittedName>
        <fullName evidence="8">Protein-kinase</fullName>
    </submittedName>
</protein>
<keyword evidence="9" id="KW-1185">Reference proteome</keyword>
<organism evidence="8 9">
    <name type="scientific">Phytophthora megakarya</name>
    <dbReference type="NCBI Taxonomy" id="4795"/>
    <lineage>
        <taxon>Eukaryota</taxon>
        <taxon>Sar</taxon>
        <taxon>Stramenopiles</taxon>
        <taxon>Oomycota</taxon>
        <taxon>Peronosporomycetes</taxon>
        <taxon>Peronosporales</taxon>
        <taxon>Peronosporaceae</taxon>
        <taxon>Phytophthora</taxon>
    </lineage>
</organism>
<dbReference type="InterPro" id="IPR004166">
    <property type="entry name" value="a-kinase_dom"/>
</dbReference>
<evidence type="ECO:0000256" key="2">
    <source>
        <dbReference type="ARBA" id="ARBA00022679"/>
    </source>
</evidence>
<evidence type="ECO:0000256" key="1">
    <source>
        <dbReference type="ARBA" id="ARBA00022527"/>
    </source>
</evidence>
<feature type="domain" description="Alpha-type protein kinase" evidence="7">
    <location>
        <begin position="347"/>
        <end position="582"/>
    </location>
</feature>
<comment type="caution">
    <text evidence="8">The sequence shown here is derived from an EMBL/GenBank/DDBJ whole genome shotgun (WGS) entry which is preliminary data.</text>
</comment>
<keyword evidence="5" id="KW-0067">ATP-binding</keyword>
<feature type="compositionally biased region" description="Basic residues" evidence="6">
    <location>
        <begin position="628"/>
        <end position="641"/>
    </location>
</feature>
<dbReference type="GO" id="GO:0005524">
    <property type="term" value="F:ATP binding"/>
    <property type="evidence" value="ECO:0007669"/>
    <property type="project" value="UniProtKB-KW"/>
</dbReference>